<dbReference type="Gene3D" id="3.90.660.20">
    <property type="entry name" value="Protoporphyrinogen oxidase, mitochondrial, domain 2"/>
    <property type="match status" value="2"/>
</dbReference>
<dbReference type="InterPro" id="IPR002937">
    <property type="entry name" value="Amino_oxidase"/>
</dbReference>
<name>A0A1E7JI76_9ACTN</name>
<dbReference type="SUPFAM" id="SSF54373">
    <property type="entry name" value="FAD-linked reductases, C-terminal domain"/>
    <property type="match status" value="1"/>
</dbReference>
<dbReference type="EC" id="1.3.3.15" evidence="6 12"/>
<evidence type="ECO:0000313" key="16">
    <source>
        <dbReference type="Proteomes" id="UP000176087"/>
    </source>
</evidence>
<dbReference type="Proteomes" id="UP000176087">
    <property type="component" value="Unassembled WGS sequence"/>
</dbReference>
<keyword evidence="9 12" id="KW-0274">FAD</keyword>
<evidence type="ECO:0000256" key="4">
    <source>
        <dbReference type="ARBA" id="ARBA00004744"/>
    </source>
</evidence>
<dbReference type="Pfam" id="PF01593">
    <property type="entry name" value="Amino_oxidase"/>
    <property type="match status" value="2"/>
</dbReference>
<feature type="domain" description="Amine oxidase" evidence="14">
    <location>
        <begin position="291"/>
        <end position="490"/>
    </location>
</feature>
<gene>
    <name evidence="15" type="ORF">AN215_28090</name>
</gene>
<dbReference type="Gene3D" id="3.50.50.60">
    <property type="entry name" value="FAD/NAD(P)-binding domain"/>
    <property type="match status" value="2"/>
</dbReference>
<evidence type="ECO:0000256" key="6">
    <source>
        <dbReference type="ARBA" id="ARBA00012402"/>
    </source>
</evidence>
<comment type="caution">
    <text evidence="15">The sequence shown here is derived from an EMBL/GenBank/DDBJ whole genome shotgun (WGS) entry which is preliminary data.</text>
</comment>
<evidence type="ECO:0000256" key="10">
    <source>
        <dbReference type="ARBA" id="ARBA00023002"/>
    </source>
</evidence>
<dbReference type="AlphaFoldDB" id="A0A1E7JI76"/>
<evidence type="ECO:0000256" key="7">
    <source>
        <dbReference type="ARBA" id="ARBA00019046"/>
    </source>
</evidence>
<keyword evidence="10 12" id="KW-0560">Oxidoreductase</keyword>
<dbReference type="GO" id="GO:0006783">
    <property type="term" value="P:heme biosynthetic process"/>
    <property type="evidence" value="ECO:0007669"/>
    <property type="project" value="UniProtKB-UniRule"/>
</dbReference>
<evidence type="ECO:0000256" key="5">
    <source>
        <dbReference type="ARBA" id="ARBA00008310"/>
    </source>
</evidence>
<evidence type="ECO:0000313" key="15">
    <source>
        <dbReference type="EMBL" id="OEU86157.1"/>
    </source>
</evidence>
<protein>
    <recommendedName>
        <fullName evidence="7 12">Coproporphyrinogen III oxidase</fullName>
        <ecNumber evidence="6 12">1.3.3.15</ecNumber>
    </recommendedName>
</protein>
<evidence type="ECO:0000256" key="11">
    <source>
        <dbReference type="ARBA" id="ARBA00023133"/>
    </source>
</evidence>
<dbReference type="InterPro" id="IPR004572">
    <property type="entry name" value="Protoporphyrinogen_oxidase"/>
</dbReference>
<dbReference type="PANTHER" id="PTHR42923">
    <property type="entry name" value="PROTOPORPHYRINOGEN OXIDASE"/>
    <property type="match status" value="1"/>
</dbReference>
<dbReference type="GO" id="GO:0004729">
    <property type="term" value="F:oxygen-dependent protoporphyrinogen oxidase activity"/>
    <property type="evidence" value="ECO:0007669"/>
    <property type="project" value="UniProtKB-UniRule"/>
</dbReference>
<evidence type="ECO:0000256" key="12">
    <source>
        <dbReference type="RuleBase" id="RU364052"/>
    </source>
</evidence>
<organism evidence="15 16">
    <name type="scientific">Streptomyces abyssalis</name>
    <dbReference type="NCBI Taxonomy" id="933944"/>
    <lineage>
        <taxon>Bacteria</taxon>
        <taxon>Bacillati</taxon>
        <taxon>Actinomycetota</taxon>
        <taxon>Actinomycetes</taxon>
        <taxon>Kitasatosporales</taxon>
        <taxon>Streptomycetaceae</taxon>
        <taxon>Streptomyces</taxon>
    </lineage>
</organism>
<keyword evidence="12" id="KW-0963">Cytoplasm</keyword>
<dbReference type="RefSeq" id="WP_070010430.1">
    <property type="nucleotide sequence ID" value="NZ_LJGS01000039.1"/>
</dbReference>
<keyword evidence="16" id="KW-1185">Reference proteome</keyword>
<dbReference type="PANTHER" id="PTHR42923:SF3">
    <property type="entry name" value="PROTOPORPHYRINOGEN OXIDASE"/>
    <property type="match status" value="1"/>
</dbReference>
<evidence type="ECO:0000256" key="3">
    <source>
        <dbReference type="ARBA" id="ARBA00002185"/>
    </source>
</evidence>
<evidence type="ECO:0000256" key="13">
    <source>
        <dbReference type="SAM" id="MobiDB-lite"/>
    </source>
</evidence>
<dbReference type="PATRIC" id="fig|933944.5.peg.3641"/>
<evidence type="ECO:0000256" key="1">
    <source>
        <dbReference type="ARBA" id="ARBA00001755"/>
    </source>
</evidence>
<feature type="compositionally biased region" description="Low complexity" evidence="13">
    <location>
        <begin position="262"/>
        <end position="271"/>
    </location>
</feature>
<dbReference type="NCBIfam" id="TIGR00562">
    <property type="entry name" value="proto_IX_ox"/>
    <property type="match status" value="2"/>
</dbReference>
<evidence type="ECO:0000256" key="2">
    <source>
        <dbReference type="ARBA" id="ARBA00001974"/>
    </source>
</evidence>
<reference evidence="15 16" key="1">
    <citation type="journal article" date="2016" name="Front. Microbiol.">
        <title>Comparative Genomics Analysis of Streptomyces Species Reveals Their Adaptation to the Marine Environment and Their Diversity at the Genomic Level.</title>
        <authorList>
            <person name="Tian X."/>
            <person name="Zhang Z."/>
            <person name="Yang T."/>
            <person name="Chen M."/>
            <person name="Li J."/>
            <person name="Chen F."/>
            <person name="Yang J."/>
            <person name="Li W."/>
            <person name="Zhang B."/>
            <person name="Zhang Z."/>
            <person name="Wu J."/>
            <person name="Zhang C."/>
            <person name="Long L."/>
            <person name="Xiao J."/>
        </authorList>
    </citation>
    <scope>NUCLEOTIDE SEQUENCE [LARGE SCALE GENOMIC DNA]</scope>
    <source>
        <strain evidence="15 16">SCSIO 10390</strain>
    </source>
</reference>
<evidence type="ECO:0000256" key="9">
    <source>
        <dbReference type="ARBA" id="ARBA00022827"/>
    </source>
</evidence>
<dbReference type="Gene3D" id="1.10.3110.10">
    <property type="entry name" value="protoporphyrinogen ix oxidase, domain 3"/>
    <property type="match status" value="1"/>
</dbReference>
<dbReference type="EMBL" id="LJGT01000041">
    <property type="protein sequence ID" value="OEU86157.1"/>
    <property type="molecule type" value="Genomic_DNA"/>
</dbReference>
<evidence type="ECO:0000259" key="14">
    <source>
        <dbReference type="Pfam" id="PF01593"/>
    </source>
</evidence>
<proteinExistence type="inferred from homology"/>
<dbReference type="InterPro" id="IPR050464">
    <property type="entry name" value="Zeta_carotene_desat/Oxidored"/>
</dbReference>
<comment type="cofactor">
    <cofactor evidence="2 12">
        <name>FAD</name>
        <dbReference type="ChEBI" id="CHEBI:57692"/>
    </cofactor>
</comment>
<dbReference type="OrthoDB" id="4496419at2"/>
<comment type="pathway">
    <text evidence="4 12">Porphyrin-containing compound metabolism; protoheme biosynthesis.</text>
</comment>
<dbReference type="SUPFAM" id="SSF51905">
    <property type="entry name" value="FAD/NAD(P)-binding domain"/>
    <property type="match status" value="1"/>
</dbReference>
<feature type="region of interest" description="Disordered" evidence="13">
    <location>
        <begin position="252"/>
        <end position="286"/>
    </location>
</feature>
<comment type="catalytic activity">
    <reaction evidence="1">
        <text>coproporphyrinogen III + 3 O2 = coproporphyrin III + 3 H2O2</text>
        <dbReference type="Rhea" id="RHEA:43436"/>
        <dbReference type="ChEBI" id="CHEBI:15379"/>
        <dbReference type="ChEBI" id="CHEBI:16240"/>
        <dbReference type="ChEBI" id="CHEBI:57309"/>
        <dbReference type="ChEBI" id="CHEBI:131725"/>
        <dbReference type="EC" id="1.3.3.15"/>
    </reaction>
    <physiologicalReaction direction="left-to-right" evidence="1">
        <dbReference type="Rhea" id="RHEA:43437"/>
    </physiologicalReaction>
</comment>
<keyword evidence="11 12" id="KW-0350">Heme biosynthesis</keyword>
<comment type="similarity">
    <text evidence="5 12">Belongs to the protoporphyrinogen/coproporphyrinogen oxidase family. Coproporphyrinogen III oxidase subfamily.</text>
</comment>
<dbReference type="UniPathway" id="UPA00252"/>
<comment type="subcellular location">
    <subcellularLocation>
        <location evidence="12">Cytoplasm</location>
    </subcellularLocation>
</comment>
<dbReference type="STRING" id="933944.AN215_28090"/>
<feature type="domain" description="Amine oxidase" evidence="14">
    <location>
        <begin position="10"/>
        <end position="248"/>
    </location>
</feature>
<sequence length="502" mass="51196">MRVIVIGGGISGLAAALRLSSGGASVTVLEASSRLGGKLLRGDIAGAAAVDLGAESMLARREEGVDLARAAGLGDELEPPTGAGAAIWSRGELCPMPKGHVMGVPGDPDALRGLLSEEGVARVGEDARLPRTEIGEDAAVGGYVAERLGREVVDRLVEPLLGGVYAGDAYRISMRAAVPQLYEAARTGTSLLDGVRALQRRAPAQPAGAPVFAGIRGGIGRLPGAVAEACRAAGTRIRTGVAVRALRAHAVADGPSPGGSLTPGAPDTPGAPGVPRPPGAPAADEAPAPWTVLTEAGEALHADAVVLAVPAPQAARLLADEVPAAAAELRAVEYASMALVTMAFRRADLERTPHGSGFLVPPVEGRTIKASTFSSNKWGWVAAQEPGLFVLRTSVGRYGEEAVLEREDSEIVEVSLRDLADATGLSARPVEGLVSRWEGGLPQYAVGHVSRVARIRDAVERVPGLAVCGAAYEGVGIPACIASGQRAARETLARATAGSARE</sequence>
<dbReference type="InterPro" id="IPR036188">
    <property type="entry name" value="FAD/NAD-bd_sf"/>
</dbReference>
<accession>A0A1E7JI76</accession>
<evidence type="ECO:0000256" key="8">
    <source>
        <dbReference type="ARBA" id="ARBA00022630"/>
    </source>
</evidence>
<dbReference type="GO" id="GO:0005737">
    <property type="term" value="C:cytoplasm"/>
    <property type="evidence" value="ECO:0007669"/>
    <property type="project" value="UniProtKB-SubCell"/>
</dbReference>
<comment type="function">
    <text evidence="3 12">Involved in coproporphyrin-dependent heme b biosynthesis. Catalyzes the oxidation of coproporphyrinogen III to coproporphyrin III.</text>
</comment>
<keyword evidence="8 12" id="KW-0285">Flavoprotein</keyword>